<evidence type="ECO:0000313" key="1">
    <source>
        <dbReference type="Proteomes" id="UP001652661"/>
    </source>
</evidence>
<dbReference type="SUPFAM" id="SSF52047">
    <property type="entry name" value="RNI-like"/>
    <property type="match status" value="1"/>
</dbReference>
<dbReference type="Gene3D" id="3.80.10.10">
    <property type="entry name" value="Ribonuclease Inhibitor"/>
    <property type="match status" value="1"/>
</dbReference>
<keyword evidence="1" id="KW-1185">Reference proteome</keyword>
<protein>
    <submittedName>
        <fullName evidence="2">Uncharacterized protein</fullName>
    </submittedName>
</protein>
<dbReference type="RefSeq" id="XP_017030925.1">
    <property type="nucleotide sequence ID" value="XM_017175436.3"/>
</dbReference>
<organism evidence="1 2">
    <name type="scientific">Drosophila kikkawai</name>
    <name type="common">Fruit fly</name>
    <dbReference type="NCBI Taxonomy" id="30033"/>
    <lineage>
        <taxon>Eukaryota</taxon>
        <taxon>Metazoa</taxon>
        <taxon>Ecdysozoa</taxon>
        <taxon>Arthropoda</taxon>
        <taxon>Hexapoda</taxon>
        <taxon>Insecta</taxon>
        <taxon>Pterygota</taxon>
        <taxon>Neoptera</taxon>
        <taxon>Endopterygota</taxon>
        <taxon>Diptera</taxon>
        <taxon>Brachycera</taxon>
        <taxon>Muscomorpha</taxon>
        <taxon>Ephydroidea</taxon>
        <taxon>Drosophilidae</taxon>
        <taxon>Drosophila</taxon>
        <taxon>Sophophora</taxon>
    </lineage>
</organism>
<reference evidence="2" key="1">
    <citation type="submission" date="2025-08" db="UniProtKB">
        <authorList>
            <consortium name="RefSeq"/>
        </authorList>
    </citation>
    <scope>IDENTIFICATION</scope>
    <source>
        <strain evidence="2">14028-0561.14</strain>
        <tissue evidence="2">Whole fly</tissue>
    </source>
</reference>
<dbReference type="Proteomes" id="UP001652661">
    <property type="component" value="Chromosome 3L"/>
</dbReference>
<evidence type="ECO:0000313" key="2">
    <source>
        <dbReference type="RefSeq" id="XP_017030925.1"/>
    </source>
</evidence>
<proteinExistence type="predicted"/>
<accession>A0A6P4IR18</accession>
<dbReference type="OrthoDB" id="6492012at2759"/>
<dbReference type="AlphaFoldDB" id="A0A6P4IR18"/>
<gene>
    <name evidence="2" type="primary">LOC108080612</name>
</gene>
<dbReference type="InterPro" id="IPR032675">
    <property type="entry name" value="LRR_dom_sf"/>
</dbReference>
<name>A0A6P4IR18_DROKI</name>
<dbReference type="GeneID" id="108080612"/>
<sequence length="357" mass="41271">MECSRNITNLPVEILDLLFKYCGDMTNKLHLAQTHPYLVEAFAYHCRNLFECISNDKEISLSSWRFILPVCGSNIKTIHKNIRDSSDEELVNLVALHCSKLEKIKLSFETDSVDCVKSLICQRQNSLKAIRLILMLRSESRELNTKMLHEFPELPLLEELKITNIPIENYDHIQKFKNLVKLEIGCWGLTKHVIDVFALCAPLKKLQILFLRGVRIIASEQTKIHLPVLQLKKLSITCEQHNSHAEVQRFILSQGKSLESLRYDCELVSYSNEDFLEVIRICRSLRICMLPVQDFIFDLECVEEILVILRQNGVTEDNPFLLVPLDLFDRYEEVVELLKCSSSPELIIPCILSLLDN</sequence>